<keyword evidence="3" id="KW-1185">Reference proteome</keyword>
<reference evidence="2 3" key="1">
    <citation type="submission" date="2019-03" db="EMBL/GenBank/DDBJ databases">
        <title>Draft genome sequences of novel Actinobacteria.</title>
        <authorList>
            <person name="Sahin N."/>
            <person name="Ay H."/>
            <person name="Saygin H."/>
        </authorList>
    </citation>
    <scope>NUCLEOTIDE SEQUENCE [LARGE SCALE GENOMIC DNA]</scope>
    <source>
        <strain evidence="2 3">7K502</strain>
    </source>
</reference>
<name>A0A4R4ZAU6_9PSEU</name>
<dbReference type="GO" id="GO:0008270">
    <property type="term" value="F:zinc ion binding"/>
    <property type="evidence" value="ECO:0007669"/>
    <property type="project" value="InterPro"/>
</dbReference>
<dbReference type="Pfam" id="PF12706">
    <property type="entry name" value="Lactamase_B_2"/>
    <property type="match status" value="1"/>
</dbReference>
<dbReference type="InterPro" id="IPR024884">
    <property type="entry name" value="NAPE-PLD"/>
</dbReference>
<accession>A0A4R4ZAU6</accession>
<sequence>MAGHPLARLLTPRVRTPGRAGQSVRVRPEYQQLMIQSSYADRLHEPLPSFRAVMRLMWTGGFRGRVEDADRIPVLRTGLPPVTARDTSVTWVGHSTYVVRMAGATVLTDPVWSSRIPGVPRRLTPPGVAFSELPPIDAVVISHNHYDHLDAPTVQRLPRATPVLAPAGLGRWFRRRGFTEVVELDWWQSAEVAGLTFDFAPARHWSRRGPRDTCRSLWGSWVITGPEHRVYHAGDSGYGPHFAEIAQRYPGIDVAMVPIGAYDPRWFMKPVHMDPEEAAQAVADLGAEYAATMHWGTFVLTREPVTEPLTRIRKAWRDAGRDPERLWDLAVGESRVLGS</sequence>
<dbReference type="PIRSF" id="PIRSF038896">
    <property type="entry name" value="NAPE-PLD"/>
    <property type="match status" value="1"/>
</dbReference>
<evidence type="ECO:0000259" key="1">
    <source>
        <dbReference type="Pfam" id="PF12706"/>
    </source>
</evidence>
<dbReference type="InterPro" id="IPR036866">
    <property type="entry name" value="RibonucZ/Hydroxyglut_hydro"/>
</dbReference>
<dbReference type="GO" id="GO:0070290">
    <property type="term" value="F:N-acylphosphatidylethanolamine-specific phospholipase D activity"/>
    <property type="evidence" value="ECO:0007669"/>
    <property type="project" value="InterPro"/>
</dbReference>
<keyword evidence="2" id="KW-0378">Hydrolase</keyword>
<dbReference type="EMBL" id="SMKW01000003">
    <property type="protein sequence ID" value="TDD55468.1"/>
    <property type="molecule type" value="Genomic_DNA"/>
</dbReference>
<comment type="caution">
    <text evidence="2">The sequence shown here is derived from an EMBL/GenBank/DDBJ whole genome shotgun (WGS) entry which is preliminary data.</text>
</comment>
<dbReference type="SUPFAM" id="SSF56281">
    <property type="entry name" value="Metallo-hydrolase/oxidoreductase"/>
    <property type="match status" value="1"/>
</dbReference>
<dbReference type="CDD" id="cd16283">
    <property type="entry name" value="RomA-like_MBL-fold"/>
    <property type="match status" value="1"/>
</dbReference>
<dbReference type="Proteomes" id="UP000294947">
    <property type="component" value="Unassembled WGS sequence"/>
</dbReference>
<evidence type="ECO:0000313" key="2">
    <source>
        <dbReference type="EMBL" id="TDD55468.1"/>
    </source>
</evidence>
<protein>
    <submittedName>
        <fullName evidence="2">MBL fold metallo-hydrolase</fullName>
    </submittedName>
</protein>
<organism evidence="2 3">
    <name type="scientific">Saccharopolyspora elongata</name>
    <dbReference type="NCBI Taxonomy" id="2530387"/>
    <lineage>
        <taxon>Bacteria</taxon>
        <taxon>Bacillati</taxon>
        <taxon>Actinomycetota</taxon>
        <taxon>Actinomycetes</taxon>
        <taxon>Pseudonocardiales</taxon>
        <taxon>Pseudonocardiaceae</taxon>
        <taxon>Saccharopolyspora</taxon>
    </lineage>
</organism>
<feature type="domain" description="Metallo-beta-lactamase" evidence="1">
    <location>
        <begin position="105"/>
        <end position="295"/>
    </location>
</feature>
<dbReference type="GO" id="GO:0005737">
    <property type="term" value="C:cytoplasm"/>
    <property type="evidence" value="ECO:0007669"/>
    <property type="project" value="TreeGrafter"/>
</dbReference>
<dbReference type="Gene3D" id="3.60.15.10">
    <property type="entry name" value="Ribonuclease Z/Hydroxyacylglutathione hydrolase-like"/>
    <property type="match status" value="1"/>
</dbReference>
<gene>
    <name evidence="2" type="ORF">E1288_03185</name>
</gene>
<dbReference type="OrthoDB" id="9805728at2"/>
<proteinExistence type="predicted"/>
<dbReference type="PANTHER" id="PTHR15032:SF36">
    <property type="entry name" value="METALLO-BETA-LACTAMASE DOMAIN-CONTAINING PROTEIN"/>
    <property type="match status" value="1"/>
</dbReference>
<evidence type="ECO:0000313" key="3">
    <source>
        <dbReference type="Proteomes" id="UP000294947"/>
    </source>
</evidence>
<dbReference type="AlphaFoldDB" id="A0A4R4ZAU6"/>
<dbReference type="PANTHER" id="PTHR15032">
    <property type="entry name" value="N-ACYL-PHOSPHATIDYLETHANOLAMINE-HYDROLYZING PHOSPHOLIPASE D"/>
    <property type="match status" value="1"/>
</dbReference>
<dbReference type="InterPro" id="IPR001279">
    <property type="entry name" value="Metallo-B-lactamas"/>
</dbReference>